<dbReference type="InterPro" id="IPR019546">
    <property type="entry name" value="TAT_signal_bac_arc"/>
</dbReference>
<dbReference type="SUPFAM" id="SSF51905">
    <property type="entry name" value="FAD/NAD(P)-binding domain"/>
    <property type="match status" value="1"/>
</dbReference>
<keyword evidence="9" id="KW-1185">Reference proteome</keyword>
<comment type="caution">
    <text evidence="8">The sequence shown here is derived from an EMBL/GenBank/DDBJ whole genome shotgun (WGS) entry which is preliminary data.</text>
</comment>
<dbReference type="NCBIfam" id="TIGR01813">
    <property type="entry name" value="flavo_cyto_c"/>
    <property type="match status" value="1"/>
</dbReference>
<evidence type="ECO:0000259" key="7">
    <source>
        <dbReference type="Pfam" id="PF00890"/>
    </source>
</evidence>
<evidence type="ECO:0000256" key="6">
    <source>
        <dbReference type="RuleBase" id="RU366062"/>
    </source>
</evidence>
<dbReference type="EMBL" id="QDKH01000011">
    <property type="protein sequence ID" value="PWC15428.1"/>
    <property type="molecule type" value="Genomic_DNA"/>
</dbReference>
<dbReference type="Pfam" id="PF00890">
    <property type="entry name" value="FAD_binding_2"/>
    <property type="match status" value="1"/>
</dbReference>
<dbReference type="InterPro" id="IPR050315">
    <property type="entry name" value="FAD-oxidoreductase_2"/>
</dbReference>
<keyword evidence="4 6" id="KW-0274">FAD</keyword>
<dbReference type="Gene3D" id="3.90.700.10">
    <property type="entry name" value="Succinate dehydrogenase/fumarate reductase flavoprotein, catalytic domain"/>
    <property type="match status" value="1"/>
</dbReference>
<dbReference type="PANTHER" id="PTHR43400:SF7">
    <property type="entry name" value="FAD-DEPENDENT OXIDOREDUCTASE 2 FAD BINDING DOMAIN-CONTAINING PROTEIN"/>
    <property type="match status" value="1"/>
</dbReference>
<evidence type="ECO:0000313" key="9">
    <source>
        <dbReference type="Proteomes" id="UP000296159"/>
    </source>
</evidence>
<dbReference type="AlphaFoldDB" id="A0A2U1U196"/>
<keyword evidence="5 6" id="KW-0560">Oxidoreductase</keyword>
<evidence type="ECO:0000256" key="5">
    <source>
        <dbReference type="ARBA" id="ARBA00023002"/>
    </source>
</evidence>
<dbReference type="InterPro" id="IPR003953">
    <property type="entry name" value="FAD-dep_OxRdtase_2_FAD-bd"/>
</dbReference>
<keyword evidence="3" id="KW-0732">Signal</keyword>
<dbReference type="InterPro" id="IPR006311">
    <property type="entry name" value="TAT_signal"/>
</dbReference>
<dbReference type="PROSITE" id="PS51318">
    <property type="entry name" value="TAT"/>
    <property type="match status" value="1"/>
</dbReference>
<evidence type="ECO:0000256" key="1">
    <source>
        <dbReference type="ARBA" id="ARBA00001974"/>
    </source>
</evidence>
<evidence type="ECO:0000256" key="2">
    <source>
        <dbReference type="ARBA" id="ARBA00022630"/>
    </source>
</evidence>
<dbReference type="GO" id="GO:0016491">
    <property type="term" value="F:oxidoreductase activity"/>
    <property type="evidence" value="ECO:0007669"/>
    <property type="project" value="UniProtKB-KW"/>
</dbReference>
<organism evidence="8 9">
    <name type="scientific">Brenneria corticis</name>
    <dbReference type="NCBI Taxonomy" id="2173106"/>
    <lineage>
        <taxon>Bacteria</taxon>
        <taxon>Pseudomonadati</taxon>
        <taxon>Pseudomonadota</taxon>
        <taxon>Gammaproteobacteria</taxon>
        <taxon>Enterobacterales</taxon>
        <taxon>Pectobacteriaceae</taxon>
        <taxon>Brenneria</taxon>
    </lineage>
</organism>
<keyword evidence="2 6" id="KW-0285">Flavoprotein</keyword>
<dbReference type="InterPro" id="IPR036188">
    <property type="entry name" value="FAD/NAD-bd_sf"/>
</dbReference>
<accession>A0A2U1U196</accession>
<dbReference type="Gene3D" id="3.50.50.60">
    <property type="entry name" value="FAD/NAD(P)-binding domain"/>
    <property type="match status" value="1"/>
</dbReference>
<dbReference type="NCBIfam" id="TIGR01409">
    <property type="entry name" value="TAT_signal_seq"/>
    <property type="match status" value="1"/>
</dbReference>
<proteinExistence type="inferred from homology"/>
<evidence type="ECO:0000313" key="8">
    <source>
        <dbReference type="EMBL" id="PWC15428.1"/>
    </source>
</evidence>
<protein>
    <submittedName>
        <fullName evidence="8">Flavocytochrome c</fullName>
    </submittedName>
</protein>
<dbReference type="PANTHER" id="PTHR43400">
    <property type="entry name" value="FUMARATE REDUCTASE"/>
    <property type="match status" value="1"/>
</dbReference>
<dbReference type="GO" id="GO:0010181">
    <property type="term" value="F:FMN binding"/>
    <property type="evidence" value="ECO:0007669"/>
    <property type="project" value="InterPro"/>
</dbReference>
<gene>
    <name evidence="8" type="ORF">DDT56_11880</name>
</gene>
<name>A0A2U1U196_9GAMM</name>
<dbReference type="RefSeq" id="WP_136166651.1">
    <property type="nucleotide sequence ID" value="NZ_KZ819079.1"/>
</dbReference>
<dbReference type="Proteomes" id="UP000296159">
    <property type="component" value="Unassembled WGS sequence"/>
</dbReference>
<comment type="similarity">
    <text evidence="6">Belongs to the FAD-dependent oxidoreductase 2 family. FRD/SDH subfamily.</text>
</comment>
<dbReference type="InterPro" id="IPR027477">
    <property type="entry name" value="Succ_DH/fumarate_Rdtase_cat_sf"/>
</dbReference>
<dbReference type="InterPro" id="IPR010960">
    <property type="entry name" value="Flavocytochrome_c"/>
</dbReference>
<evidence type="ECO:0000256" key="4">
    <source>
        <dbReference type="ARBA" id="ARBA00022827"/>
    </source>
</evidence>
<reference evidence="8 9" key="1">
    <citation type="submission" date="2018-04" db="EMBL/GenBank/DDBJ databases">
        <title>Brenneria corticis sp.nov.</title>
        <authorList>
            <person name="Li Y."/>
        </authorList>
    </citation>
    <scope>NUCLEOTIDE SEQUENCE [LARGE SCALE GENOMIC DNA]</scope>
    <source>
        <strain evidence="8 9">CFCC 11842</strain>
    </source>
</reference>
<feature type="domain" description="FAD-dependent oxidoreductase 2 FAD-binding" evidence="7">
    <location>
        <begin position="53"/>
        <end position="491"/>
    </location>
</feature>
<sequence length="511" mass="55033">MSKKPISDPQSRRHFLKSTGAVIGALGGMALSRPAQAVPGPVPIPQKWDTTVDVLIVGTGFAGLAAAIEARNAKAGVLIIDKMPLLGGNSVLNGGDLAAAGSKMQKEAGIQDSPELMYQDMMKAGSWLNYPELAKTVAEHSVEALEWAQSIGAEFNVVNYHGGHSVKRAHQLAQRSGSGLIMKQQQKARELGAVIEQRTKLLRLIVDPDGRVIGAEVRRRYKFPDEDSGDIAYIRAVKGVVLASGGFSQGVALRQMYDPRLTEEFTSTNHPGATGEAIMAACMVGALDTQMDWIQLGPWTSPDEQGFGYVPQFVERIVGYGLMVDPASGKRFFKETGNRKERADAIILLGHPAVIIADKTNTMNMVDPGQREGALKNGSLKMFNTLEELAQAYQMPVAAFTEQVKRWNSFIEQRNEEDPDLGCMIFKDAAPNVTPPFYAARLWPRVHHTMGGLAINKDAQVIGFDLKPIPGLYAAGETVGGVHGAVRLGSVAMTDCIVFGRIAGKNAALTA</sequence>
<comment type="cofactor">
    <cofactor evidence="1">
        <name>FAD</name>
        <dbReference type="ChEBI" id="CHEBI:57692"/>
    </cofactor>
</comment>
<dbReference type="SUPFAM" id="SSF56425">
    <property type="entry name" value="Succinate dehydrogenase/fumarate reductase flavoprotein, catalytic domain"/>
    <property type="match status" value="1"/>
</dbReference>
<evidence type="ECO:0000256" key="3">
    <source>
        <dbReference type="ARBA" id="ARBA00022729"/>
    </source>
</evidence>